<dbReference type="SUPFAM" id="SSF53448">
    <property type="entry name" value="Nucleotide-diphospho-sugar transferases"/>
    <property type="match status" value="1"/>
</dbReference>
<keyword evidence="1" id="KW-0812">Transmembrane</keyword>
<feature type="domain" description="NAD-dependent epimerase/dehydratase" evidence="3">
    <location>
        <begin position="434"/>
        <end position="519"/>
    </location>
</feature>
<evidence type="ECO:0000313" key="4">
    <source>
        <dbReference type="EMBL" id="CAL1239554.1"/>
    </source>
</evidence>
<dbReference type="Gene3D" id="3.90.550.10">
    <property type="entry name" value="Spore Coat Polysaccharide Biosynthesis Protein SpsA, Chain A"/>
    <property type="match status" value="1"/>
</dbReference>
<dbReference type="Proteomes" id="UP001497493">
    <property type="component" value="Chromosome"/>
</dbReference>
<name>A0ABM9NG34_9GAMM</name>
<keyword evidence="1" id="KW-1133">Transmembrane helix</keyword>
<protein>
    <submittedName>
        <fullName evidence="4">Glycosyltransferase, GT2 family</fullName>
    </submittedName>
</protein>
<gene>
    <name evidence="4" type="ORF">MECH1_V1_0778</name>
</gene>
<dbReference type="EMBL" id="OZ026884">
    <property type="protein sequence ID" value="CAL1239554.1"/>
    <property type="molecule type" value="Genomic_DNA"/>
</dbReference>
<proteinExistence type="predicted"/>
<keyword evidence="1" id="KW-0472">Membrane</keyword>
<accession>A0ABM9NG34</accession>
<dbReference type="PANTHER" id="PTHR43179">
    <property type="entry name" value="RHAMNOSYLTRANSFERASE WBBL"/>
    <property type="match status" value="1"/>
</dbReference>
<reference evidence="4 5" key="1">
    <citation type="submission" date="2024-04" db="EMBL/GenBank/DDBJ databases">
        <authorList>
            <person name="Cremers G."/>
        </authorList>
    </citation>
    <scope>NUCLEOTIDE SEQUENCE [LARGE SCALE GENOMIC DNA]</scope>
    <source>
        <strain evidence="4">MeCH1-AG</strain>
    </source>
</reference>
<organism evidence="4 5">
    <name type="scientific">Candidatus Methylocalor cossyra</name>
    <dbReference type="NCBI Taxonomy" id="3108543"/>
    <lineage>
        <taxon>Bacteria</taxon>
        <taxon>Pseudomonadati</taxon>
        <taxon>Pseudomonadota</taxon>
        <taxon>Gammaproteobacteria</taxon>
        <taxon>Methylococcales</taxon>
        <taxon>Methylococcaceae</taxon>
        <taxon>Candidatus Methylocalor</taxon>
    </lineage>
</organism>
<feature type="domain" description="NAD-dependent epimerase/dehydratase" evidence="3">
    <location>
        <begin position="323"/>
        <end position="376"/>
    </location>
</feature>
<feature type="transmembrane region" description="Helical" evidence="1">
    <location>
        <begin position="262"/>
        <end position="280"/>
    </location>
</feature>
<evidence type="ECO:0000259" key="3">
    <source>
        <dbReference type="Pfam" id="PF01370"/>
    </source>
</evidence>
<dbReference type="CDD" id="cd04186">
    <property type="entry name" value="GT_2_like_c"/>
    <property type="match status" value="1"/>
</dbReference>
<dbReference type="RefSeq" id="WP_348759099.1">
    <property type="nucleotide sequence ID" value="NZ_OZ026884.1"/>
</dbReference>
<dbReference type="InterPro" id="IPR036291">
    <property type="entry name" value="NAD(P)-bd_dom_sf"/>
</dbReference>
<feature type="domain" description="Glycosyltransferase 2-like" evidence="2">
    <location>
        <begin position="5"/>
        <end position="157"/>
    </location>
</feature>
<dbReference type="InterPro" id="IPR001509">
    <property type="entry name" value="Epimerase_deHydtase"/>
</dbReference>
<dbReference type="Gene3D" id="3.40.50.720">
    <property type="entry name" value="NAD(P)-binding Rossmann-like Domain"/>
    <property type="match status" value="1"/>
</dbReference>
<sequence length="618" mass="69981">MKPISVIIVNFNAGSLLSDCVRSVLASTVPVEIIVSDNRSTDASLAELRRSFPGEPRLTIIENPRNLGFAKANNVALPWVRGDFILFLNPDCIIRPNTLAGMLEALAQHPQAAMAGCLIRNPDGSEQAGCRRSVPTPWRTFIRLTRLSRFAKYHSGFESYLQTGLPVPKAPATVEAISGAFMLVRRSAIETVGPMDEGYFMHCEDLDWCMRFRQAGLDILFVPHVEILHVGGVCSASRPISVEYYKHKGMVRFYRKYFRDRYPVFLTWIVLTAVGIRFLLRSAVYLITRKPLNSYPKTKSGFPRLVLPKAEGSDRVLEERRAIVTGATSLIGDFLLPALIRAGYEVHAVSRNPHPHPRHPQLHWHQCDISSARLDENLRARSLIHLAPLWTLPPLIPDLARRGVRRIIAFSSTSRFTKHNSGYEKERILAQKLVQSEEELDRLCRKLGIHWTIFRPTLVYSLGRDKNITTIARFIGRFGFFPLVGEGTGLRQPVHAEDLALACLGTLDNPRAFDKAYNLSGGETLMYREMVRRVFEDMHKEARIVSIPLVILRILLRSLSCLPLYRHFTPEMANRINQDMVFDHASATEDFGFAPRRFRLIDAPKQDWQQAACPVSEP</sequence>
<evidence type="ECO:0000313" key="5">
    <source>
        <dbReference type="Proteomes" id="UP001497493"/>
    </source>
</evidence>
<dbReference type="InterPro" id="IPR001173">
    <property type="entry name" value="Glyco_trans_2-like"/>
</dbReference>
<evidence type="ECO:0000256" key="1">
    <source>
        <dbReference type="SAM" id="Phobius"/>
    </source>
</evidence>
<dbReference type="SUPFAM" id="SSF51735">
    <property type="entry name" value="NAD(P)-binding Rossmann-fold domains"/>
    <property type="match status" value="1"/>
</dbReference>
<dbReference type="Pfam" id="PF01370">
    <property type="entry name" value="Epimerase"/>
    <property type="match status" value="2"/>
</dbReference>
<evidence type="ECO:0000259" key="2">
    <source>
        <dbReference type="Pfam" id="PF00535"/>
    </source>
</evidence>
<dbReference type="PANTHER" id="PTHR43179:SF7">
    <property type="entry name" value="RHAMNOSYLTRANSFERASE WBBL"/>
    <property type="match status" value="1"/>
</dbReference>
<dbReference type="Pfam" id="PF00535">
    <property type="entry name" value="Glycos_transf_2"/>
    <property type="match status" value="1"/>
</dbReference>
<dbReference type="InterPro" id="IPR029044">
    <property type="entry name" value="Nucleotide-diphossugar_trans"/>
</dbReference>
<keyword evidence="5" id="KW-1185">Reference proteome</keyword>